<dbReference type="STRING" id="266779.Meso_0556"/>
<sequence length="215" mass="23048">MQDKPFIDMGHGQLVNVIDKGSGQWEIVFSEEGNSSYSAPPVAEIGVDAIDIAGKVTPLQVSEGPNPSTVIASGDTANAYRVRVRVWHDTHFHTREAFLRGSRPIEATKGPNGGTVAVFNDGLQVEVRSLEPSKWELIFLNENKPTSPLPADQVVVQAIGPITENSQVRNLAITPSSEGNSLIAEGKIRDATYARVSIGASEQPMVRSIPLIPAA</sequence>
<reference evidence="1" key="1">
    <citation type="submission" date="2006-06" db="EMBL/GenBank/DDBJ databases">
        <title>Complete sequence of chromosome of Chelativorans sp. BNC1.</title>
        <authorList>
            <consortium name="US DOE Joint Genome Institute"/>
            <person name="Copeland A."/>
            <person name="Lucas S."/>
            <person name="Lapidus A."/>
            <person name="Barry K."/>
            <person name="Detter J.C."/>
            <person name="Glavina del Rio T."/>
            <person name="Hammon N."/>
            <person name="Israni S."/>
            <person name="Dalin E."/>
            <person name="Tice H."/>
            <person name="Pitluck S."/>
            <person name="Chertkov O."/>
            <person name="Brettin T."/>
            <person name="Bruce D."/>
            <person name="Han C."/>
            <person name="Tapia R."/>
            <person name="Gilna P."/>
            <person name="Schmutz J."/>
            <person name="Larimer F."/>
            <person name="Land M."/>
            <person name="Hauser L."/>
            <person name="Kyrpides N."/>
            <person name="Mikhailova N."/>
            <person name="Richardson P."/>
        </authorList>
    </citation>
    <scope>NUCLEOTIDE SEQUENCE</scope>
    <source>
        <strain evidence="1">BNC1</strain>
    </source>
</reference>
<accession>Q11KW7</accession>
<name>Q11KW7_CHESB</name>
<organism evidence="1">
    <name type="scientific">Chelativorans sp. (strain BNC1)</name>
    <dbReference type="NCBI Taxonomy" id="266779"/>
    <lineage>
        <taxon>Bacteria</taxon>
        <taxon>Pseudomonadati</taxon>
        <taxon>Pseudomonadota</taxon>
        <taxon>Alphaproteobacteria</taxon>
        <taxon>Hyphomicrobiales</taxon>
        <taxon>Phyllobacteriaceae</taxon>
        <taxon>Chelativorans</taxon>
    </lineage>
</organism>
<dbReference type="OrthoDB" id="8157772at2"/>
<dbReference type="AlphaFoldDB" id="Q11KW7"/>
<protein>
    <submittedName>
        <fullName evidence="1">Uncharacterized protein</fullName>
    </submittedName>
</protein>
<dbReference type="EMBL" id="CP000390">
    <property type="protein sequence ID" value="ABG61958.1"/>
    <property type="molecule type" value="Genomic_DNA"/>
</dbReference>
<dbReference type="HOGENOM" id="CLU_1281284_0_0_5"/>
<dbReference type="eggNOG" id="ENOG5033V9J">
    <property type="taxonomic scope" value="Bacteria"/>
</dbReference>
<evidence type="ECO:0000313" key="1">
    <source>
        <dbReference type="EMBL" id="ABG61958.1"/>
    </source>
</evidence>
<proteinExistence type="predicted"/>
<gene>
    <name evidence="1" type="ordered locus">Meso_0556</name>
</gene>
<dbReference type="KEGG" id="mes:Meso_0556"/>